<feature type="compositionally biased region" description="Polar residues" evidence="1">
    <location>
        <begin position="259"/>
        <end position="274"/>
    </location>
</feature>
<evidence type="ECO:0008006" key="5">
    <source>
        <dbReference type="Google" id="ProtNLM"/>
    </source>
</evidence>
<feature type="transmembrane region" description="Helical" evidence="2">
    <location>
        <begin position="214"/>
        <end position="236"/>
    </location>
</feature>
<keyword evidence="4" id="KW-1185">Reference proteome</keyword>
<proteinExistence type="predicted"/>
<accession>A0ABP4DXD8</accession>
<dbReference type="InterPro" id="IPR025498">
    <property type="entry name" value="DUF4389"/>
</dbReference>
<feature type="region of interest" description="Disordered" evidence="1">
    <location>
        <begin position="255"/>
        <end position="285"/>
    </location>
</feature>
<dbReference type="Proteomes" id="UP001499987">
    <property type="component" value="Unassembled WGS sequence"/>
</dbReference>
<gene>
    <name evidence="3" type="ORF">GCM10009663_07560</name>
</gene>
<dbReference type="Pfam" id="PF14333">
    <property type="entry name" value="DUF4389"/>
    <property type="match status" value="2"/>
</dbReference>
<evidence type="ECO:0000313" key="3">
    <source>
        <dbReference type="EMBL" id="GAA1070985.1"/>
    </source>
</evidence>
<keyword evidence="2" id="KW-0812">Transmembrane</keyword>
<keyword evidence="2" id="KW-0472">Membrane</keyword>
<name>A0ABP4DXD8_9ACTN</name>
<feature type="transmembrane region" description="Helical" evidence="2">
    <location>
        <begin position="46"/>
        <end position="69"/>
    </location>
</feature>
<comment type="caution">
    <text evidence="3">The sequence shown here is derived from an EMBL/GenBank/DDBJ whole genome shotgun (WGS) entry which is preliminary data.</text>
</comment>
<organism evidence="3 4">
    <name type="scientific">Kitasatospora arboriphila</name>
    <dbReference type="NCBI Taxonomy" id="258052"/>
    <lineage>
        <taxon>Bacteria</taxon>
        <taxon>Bacillati</taxon>
        <taxon>Actinomycetota</taxon>
        <taxon>Actinomycetes</taxon>
        <taxon>Kitasatosporales</taxon>
        <taxon>Streptomycetaceae</taxon>
        <taxon>Kitasatospora</taxon>
    </lineage>
</organism>
<keyword evidence="2" id="KW-1133">Transmembrane helix</keyword>
<evidence type="ECO:0000256" key="1">
    <source>
        <dbReference type="SAM" id="MobiDB-lite"/>
    </source>
</evidence>
<protein>
    <recommendedName>
        <fullName evidence="5">DUF4389 domain-containing protein</fullName>
    </recommendedName>
</protein>
<evidence type="ECO:0000313" key="4">
    <source>
        <dbReference type="Proteomes" id="UP001499987"/>
    </source>
</evidence>
<reference evidence="4" key="1">
    <citation type="journal article" date="2019" name="Int. J. Syst. Evol. Microbiol.">
        <title>The Global Catalogue of Microorganisms (GCM) 10K type strain sequencing project: providing services to taxonomists for standard genome sequencing and annotation.</title>
        <authorList>
            <consortium name="The Broad Institute Genomics Platform"/>
            <consortium name="The Broad Institute Genome Sequencing Center for Infectious Disease"/>
            <person name="Wu L."/>
            <person name="Ma J."/>
        </authorList>
    </citation>
    <scope>NUCLEOTIDE SEQUENCE [LARGE SCALE GENOMIC DNA]</scope>
    <source>
        <strain evidence="4">JCM 13002</strain>
    </source>
</reference>
<dbReference type="EMBL" id="BAAALD010000004">
    <property type="protein sequence ID" value="GAA1070985.1"/>
    <property type="molecule type" value="Genomic_DNA"/>
</dbReference>
<evidence type="ECO:0000256" key="2">
    <source>
        <dbReference type="SAM" id="Phobius"/>
    </source>
</evidence>
<dbReference type="RefSeq" id="WP_425555070.1">
    <property type="nucleotide sequence ID" value="NZ_BAAALD010000004.1"/>
</dbReference>
<sequence length="285" mass="31072">MATGSWQVPQGSMPLEFLPELDVPKAGPQRRWTILLRWLLLIPQFVVVWVLGVLAIPAVIVGWFGALFLGRLPEPIEEYLSGFVGWDTRVRASAMLLVDDYPPFAWRPEDYPVRVELRPGELNRLAVFFRLILMIPAAIVQSLVLSGWYAIAFVVWLIALILGRMPEPLFGATAATLRYAMRFGAYVLMLTPAYPKRLFGDDGLPPVAAARSATRPLILSGGAKALVVLFLVLGLVSGSVRAFVDDDNNGYYGLRAPRGSSTAPASPRQTSAATAANPLTAGSRP</sequence>
<feature type="transmembrane region" description="Helical" evidence="2">
    <location>
        <begin position="146"/>
        <end position="163"/>
    </location>
</feature>